<dbReference type="EMBL" id="OMOR01000002">
    <property type="protein sequence ID" value="SPH27368.1"/>
    <property type="molecule type" value="Genomic_DNA"/>
</dbReference>
<gene>
    <name evidence="2" type="primary">soj_1</name>
    <name evidence="2" type="ORF">ASD8599_03834</name>
</gene>
<sequence length="434" mass="48953">MFTHADLAQLQAQSLKMQGFIRQQTFSPQNEKSLRRFSSWEVAELIFEVNQSTMRGRLAADPTLPQGTVEEDGRQRWYSLEEINELRRRLKVNRKSLMPKRPAGKRAMRAAIANFKGGAGKSTVALHFAHAAALDGYRVLCVDFDPQATLSHSMGLTDVAEEYTVWGIMARDLAAETKRMNSAAQGAESGAALPQRRLPQSIADMGLEGLRAADFIKPTNWPTIDIVPSCANAAFVEFASAQYRHMNPEWSFFAAVSRFLDQLPADAYDVILFDCPPAIGYQSMNAVFAADMLYIPSGPGYWEYDSTTSFIGQLSEALEDLSRFQGLVPAGTMNLPKAFLDLRFLITRFEPNNELHRAMQSAFGKVFGDRLTEHPIEMTRAVEQSGRFLSSIYEIDYRDMTRETWRRARASFDQAYAEFRTNLTDAWDKLEDET</sequence>
<dbReference type="Pfam" id="PF13614">
    <property type="entry name" value="AAA_31"/>
    <property type="match status" value="1"/>
</dbReference>
<proteinExistence type="predicted"/>
<keyword evidence="3" id="KW-1185">Reference proteome</keyword>
<dbReference type="CDD" id="cd02042">
    <property type="entry name" value="ParAB_family"/>
    <property type="match status" value="1"/>
</dbReference>
<name>A0A2R8BP37_9RHOB</name>
<evidence type="ECO:0000313" key="2">
    <source>
        <dbReference type="EMBL" id="SPH27368.1"/>
    </source>
</evidence>
<dbReference type="Proteomes" id="UP000244880">
    <property type="component" value="Unassembled WGS sequence"/>
</dbReference>
<dbReference type="InterPro" id="IPR050678">
    <property type="entry name" value="DNA_Partitioning_ATPase"/>
</dbReference>
<dbReference type="AlphaFoldDB" id="A0A2R8BP37"/>
<dbReference type="InterPro" id="IPR025669">
    <property type="entry name" value="AAA_dom"/>
</dbReference>
<protein>
    <submittedName>
        <fullName evidence="2">Sporulation initiation inhibitor protein Soj</fullName>
        <ecNumber evidence="2">3.6.-.-</ecNumber>
    </submittedName>
</protein>
<dbReference type="Gene3D" id="3.40.50.300">
    <property type="entry name" value="P-loop containing nucleotide triphosphate hydrolases"/>
    <property type="match status" value="1"/>
</dbReference>
<accession>A0A2R8BP37</accession>
<dbReference type="EC" id="3.6.-.-" evidence="2"/>
<dbReference type="OrthoDB" id="9777757at2"/>
<feature type="domain" description="AAA" evidence="1">
    <location>
        <begin position="111"/>
        <end position="311"/>
    </location>
</feature>
<evidence type="ECO:0000313" key="3">
    <source>
        <dbReference type="Proteomes" id="UP000244880"/>
    </source>
</evidence>
<evidence type="ECO:0000259" key="1">
    <source>
        <dbReference type="Pfam" id="PF13614"/>
    </source>
</evidence>
<organism evidence="2 3">
    <name type="scientific">Ascidiaceihabitans donghaensis</name>
    <dbReference type="NCBI Taxonomy" id="1510460"/>
    <lineage>
        <taxon>Bacteria</taxon>
        <taxon>Pseudomonadati</taxon>
        <taxon>Pseudomonadota</taxon>
        <taxon>Alphaproteobacteria</taxon>
        <taxon>Rhodobacterales</taxon>
        <taxon>Paracoccaceae</taxon>
        <taxon>Ascidiaceihabitans</taxon>
    </lineage>
</organism>
<dbReference type="PANTHER" id="PTHR13696:SF52">
    <property type="entry name" value="PARA FAMILY PROTEIN CT_582"/>
    <property type="match status" value="1"/>
</dbReference>
<dbReference type="RefSeq" id="WP_108830312.1">
    <property type="nucleotide sequence ID" value="NZ_OMOR01000002.1"/>
</dbReference>
<keyword evidence="2" id="KW-0378">Hydrolase</keyword>
<reference evidence="2 3" key="1">
    <citation type="submission" date="2018-03" db="EMBL/GenBank/DDBJ databases">
        <authorList>
            <person name="Keele B.F."/>
        </authorList>
    </citation>
    <scope>NUCLEOTIDE SEQUENCE [LARGE SCALE GENOMIC DNA]</scope>
    <source>
        <strain evidence="2 3">CECT 8599</strain>
    </source>
</reference>
<dbReference type="InterPro" id="IPR027417">
    <property type="entry name" value="P-loop_NTPase"/>
</dbReference>
<dbReference type="GO" id="GO:0016787">
    <property type="term" value="F:hydrolase activity"/>
    <property type="evidence" value="ECO:0007669"/>
    <property type="project" value="UniProtKB-KW"/>
</dbReference>
<dbReference type="PANTHER" id="PTHR13696">
    <property type="entry name" value="P-LOOP CONTAINING NUCLEOSIDE TRIPHOSPHATE HYDROLASE"/>
    <property type="match status" value="1"/>
</dbReference>
<dbReference type="SUPFAM" id="SSF52540">
    <property type="entry name" value="P-loop containing nucleoside triphosphate hydrolases"/>
    <property type="match status" value="1"/>
</dbReference>